<name>A0A6J7WUV4_9CAUD</name>
<sequence length="62" mass="7282">MKFELCAECDSRLIANELIDAYRTLEAHPDNTFSLDKEENDKEVRKILKAFKRVIRYYGGDV</sequence>
<reference evidence="1" key="1">
    <citation type="submission" date="2020-05" db="EMBL/GenBank/DDBJ databases">
        <authorList>
            <person name="Chiriac C."/>
            <person name="Salcher M."/>
            <person name="Ghai R."/>
            <person name="Kavagutti S V."/>
        </authorList>
    </citation>
    <scope>NUCLEOTIDE SEQUENCE</scope>
</reference>
<organism evidence="1">
    <name type="scientific">uncultured Caudovirales phage</name>
    <dbReference type="NCBI Taxonomy" id="2100421"/>
    <lineage>
        <taxon>Viruses</taxon>
        <taxon>Duplodnaviria</taxon>
        <taxon>Heunggongvirae</taxon>
        <taxon>Uroviricota</taxon>
        <taxon>Caudoviricetes</taxon>
        <taxon>Peduoviridae</taxon>
        <taxon>Maltschvirus</taxon>
        <taxon>Maltschvirus maltsch</taxon>
    </lineage>
</organism>
<gene>
    <name evidence="1" type="ORF">UFOVP229_19</name>
</gene>
<protein>
    <submittedName>
        <fullName evidence="1">Uncharacterized protein</fullName>
    </submittedName>
</protein>
<proteinExistence type="predicted"/>
<accession>A0A6J7WUV4</accession>
<evidence type="ECO:0000313" key="1">
    <source>
        <dbReference type="EMBL" id="CAB5219013.1"/>
    </source>
</evidence>
<dbReference type="EMBL" id="LR798271">
    <property type="protein sequence ID" value="CAB5219013.1"/>
    <property type="molecule type" value="Genomic_DNA"/>
</dbReference>